<name>A0A8C7DYX0_NAJNA</name>
<dbReference type="GeneTree" id="ENSGT00940000167863"/>
<reference evidence="2" key="1">
    <citation type="submission" date="2025-08" db="UniProtKB">
        <authorList>
            <consortium name="Ensembl"/>
        </authorList>
    </citation>
    <scope>IDENTIFICATION</scope>
</reference>
<dbReference type="Ensembl" id="ENSNNAT00000014888.1">
    <property type="protein sequence ID" value="ENSNNAP00000014200.1"/>
    <property type="gene ID" value="ENSNNAG00000009573.1"/>
</dbReference>
<dbReference type="Proteomes" id="UP000694559">
    <property type="component" value="Unplaced"/>
</dbReference>
<protein>
    <submittedName>
        <fullName evidence="2">Uncharacterized protein</fullName>
    </submittedName>
</protein>
<organism evidence="2 3">
    <name type="scientific">Naja naja</name>
    <name type="common">Indian cobra</name>
    <dbReference type="NCBI Taxonomy" id="35670"/>
    <lineage>
        <taxon>Eukaryota</taxon>
        <taxon>Metazoa</taxon>
        <taxon>Chordata</taxon>
        <taxon>Craniata</taxon>
        <taxon>Vertebrata</taxon>
        <taxon>Euteleostomi</taxon>
        <taxon>Lepidosauria</taxon>
        <taxon>Squamata</taxon>
        <taxon>Bifurcata</taxon>
        <taxon>Unidentata</taxon>
        <taxon>Episquamata</taxon>
        <taxon>Toxicofera</taxon>
        <taxon>Serpentes</taxon>
        <taxon>Colubroidea</taxon>
        <taxon>Elapidae</taxon>
        <taxon>Elapinae</taxon>
        <taxon>Naja</taxon>
    </lineage>
</organism>
<keyword evidence="3" id="KW-1185">Reference proteome</keyword>
<evidence type="ECO:0000256" key="1">
    <source>
        <dbReference type="ARBA" id="ARBA00007218"/>
    </source>
</evidence>
<dbReference type="GO" id="GO:0072669">
    <property type="term" value="C:tRNA-splicing ligase complex"/>
    <property type="evidence" value="ECO:0007669"/>
    <property type="project" value="TreeGrafter"/>
</dbReference>
<evidence type="ECO:0000313" key="3">
    <source>
        <dbReference type="Proteomes" id="UP000694559"/>
    </source>
</evidence>
<dbReference type="PANTHER" id="PTHR31353">
    <property type="entry name" value="FAM98"/>
    <property type="match status" value="1"/>
</dbReference>
<accession>A0A8C7DYX0</accession>
<dbReference type="InterPro" id="IPR018797">
    <property type="entry name" value="FAM98"/>
</dbReference>
<dbReference type="PANTHER" id="PTHR31353:SF11">
    <property type="entry name" value="PROTEIN FAM98B"/>
    <property type="match status" value="1"/>
</dbReference>
<dbReference type="Pfam" id="PF10239">
    <property type="entry name" value="DUF2465"/>
    <property type="match status" value="1"/>
</dbReference>
<evidence type="ECO:0000313" key="2">
    <source>
        <dbReference type="Ensembl" id="ENSNNAP00000014200.1"/>
    </source>
</evidence>
<sequence>MCVFDLCVLNYVFFSRYEGPLLDEDALNKAAECGLASKIFVSFKASPQQLVFLTCGEDVESLQLEMSGFLKELACPYSTLVSGEIKDRLKKKEDCLKVLCKLVSSLLQYDICLLCFLNTSRKERTLFL</sequence>
<dbReference type="AlphaFoldDB" id="A0A8C7DYX0"/>
<reference evidence="2" key="2">
    <citation type="submission" date="2025-09" db="UniProtKB">
        <authorList>
            <consortium name="Ensembl"/>
        </authorList>
    </citation>
    <scope>IDENTIFICATION</scope>
</reference>
<dbReference type="OrthoDB" id="512356at2759"/>
<proteinExistence type="inferred from homology"/>
<dbReference type="OMA" id="CECSSLP"/>
<comment type="similarity">
    <text evidence="1">Belongs to the FAM98 family.</text>
</comment>